<comment type="subcellular location">
    <subcellularLocation>
        <location evidence="1 7 8">Nucleus</location>
    </subcellularLocation>
</comment>
<keyword evidence="2" id="KW-0217">Developmental protein</keyword>
<keyword evidence="4 7" id="KW-0371">Homeobox</keyword>
<dbReference type="PROSITE" id="PS50071">
    <property type="entry name" value="HOMEOBOX_2"/>
    <property type="match status" value="1"/>
</dbReference>
<evidence type="ECO:0000256" key="6">
    <source>
        <dbReference type="ARBA" id="ARBA00038449"/>
    </source>
</evidence>
<dbReference type="GO" id="GO:0003677">
    <property type="term" value="F:DNA binding"/>
    <property type="evidence" value="ECO:0007669"/>
    <property type="project" value="UniProtKB-UniRule"/>
</dbReference>
<dbReference type="InterPro" id="IPR001356">
    <property type="entry name" value="HD"/>
</dbReference>
<comment type="similarity">
    <text evidence="6">Belongs to the even-skipped homeobox family.</text>
</comment>
<dbReference type="RefSeq" id="XP_009016217.1">
    <property type="nucleotide sequence ID" value="XM_009017969.1"/>
</dbReference>
<dbReference type="InParanoid" id="T1G2X8"/>
<dbReference type="eggNOG" id="KOG0844">
    <property type="taxonomic scope" value="Eukaryota"/>
</dbReference>
<dbReference type="PANTHER" id="PTHR46294">
    <property type="entry name" value="SEGMENTATION PROTEIN EVEN-SKIPPED"/>
    <property type="match status" value="1"/>
</dbReference>
<dbReference type="InterPro" id="IPR017970">
    <property type="entry name" value="Homeobox_CS"/>
</dbReference>
<keyword evidence="12" id="KW-1185">Reference proteome</keyword>
<name>T1G2X8_HELRO</name>
<dbReference type="Proteomes" id="UP000015101">
    <property type="component" value="Unassembled WGS sequence"/>
</dbReference>
<dbReference type="OrthoDB" id="6159439at2759"/>
<protein>
    <recommendedName>
        <fullName evidence="9">Homeobox domain-containing protein</fullName>
    </recommendedName>
</protein>
<sequence>MKRYRTAFTREQLSKLEQEYQRETYVSRPRRSELATSLNLPDSTIKIWFQNRRMKDKRQR</sequence>
<proteinExistence type="inferred from homology"/>
<dbReference type="InterPro" id="IPR052002">
    <property type="entry name" value="Even-skipped_HD"/>
</dbReference>
<dbReference type="Pfam" id="PF00046">
    <property type="entry name" value="Homeodomain"/>
    <property type="match status" value="1"/>
</dbReference>
<dbReference type="GeneID" id="20215426"/>
<dbReference type="InterPro" id="IPR009057">
    <property type="entry name" value="Homeodomain-like_sf"/>
</dbReference>
<reference evidence="12" key="1">
    <citation type="submission" date="2012-12" db="EMBL/GenBank/DDBJ databases">
        <authorList>
            <person name="Hellsten U."/>
            <person name="Grimwood J."/>
            <person name="Chapman J.A."/>
            <person name="Shapiro H."/>
            <person name="Aerts A."/>
            <person name="Otillar R.P."/>
            <person name="Terry A.Y."/>
            <person name="Boore J.L."/>
            <person name="Simakov O."/>
            <person name="Marletaz F."/>
            <person name="Cho S.-J."/>
            <person name="Edsinger-Gonzales E."/>
            <person name="Havlak P."/>
            <person name="Kuo D.-H."/>
            <person name="Larsson T."/>
            <person name="Lv J."/>
            <person name="Arendt D."/>
            <person name="Savage R."/>
            <person name="Osoegawa K."/>
            <person name="de Jong P."/>
            <person name="Lindberg D.R."/>
            <person name="Seaver E.C."/>
            <person name="Weisblat D.A."/>
            <person name="Putnam N.H."/>
            <person name="Grigoriev I.V."/>
            <person name="Rokhsar D.S."/>
        </authorList>
    </citation>
    <scope>NUCLEOTIDE SEQUENCE</scope>
</reference>
<evidence type="ECO:0000256" key="5">
    <source>
        <dbReference type="ARBA" id="ARBA00023242"/>
    </source>
</evidence>
<evidence type="ECO:0000256" key="2">
    <source>
        <dbReference type="ARBA" id="ARBA00022473"/>
    </source>
</evidence>
<dbReference type="KEGG" id="hro:HELRODRAFT_77445"/>
<feature type="domain" description="Homeobox" evidence="9">
    <location>
        <begin position="1"/>
        <end position="59"/>
    </location>
</feature>
<dbReference type="InterPro" id="IPR020479">
    <property type="entry name" value="HD_metazoa"/>
</dbReference>
<keyword evidence="3 7" id="KW-0238">DNA-binding</keyword>
<dbReference type="CDD" id="cd00086">
    <property type="entry name" value="homeodomain"/>
    <property type="match status" value="1"/>
</dbReference>
<evidence type="ECO:0000313" key="11">
    <source>
        <dbReference type="EnsemblMetazoa" id="HelroP77445"/>
    </source>
</evidence>
<dbReference type="OMA" id="ADQYMPR"/>
<organism evidence="11 12">
    <name type="scientific">Helobdella robusta</name>
    <name type="common">Californian leech</name>
    <dbReference type="NCBI Taxonomy" id="6412"/>
    <lineage>
        <taxon>Eukaryota</taxon>
        <taxon>Metazoa</taxon>
        <taxon>Spiralia</taxon>
        <taxon>Lophotrochozoa</taxon>
        <taxon>Annelida</taxon>
        <taxon>Clitellata</taxon>
        <taxon>Hirudinea</taxon>
        <taxon>Rhynchobdellida</taxon>
        <taxon>Glossiphoniidae</taxon>
        <taxon>Helobdella</taxon>
    </lineage>
</organism>
<dbReference type="Gene3D" id="1.10.10.60">
    <property type="entry name" value="Homeodomain-like"/>
    <property type="match status" value="1"/>
</dbReference>
<dbReference type="EMBL" id="KB096325">
    <property type="protein sequence ID" value="ESO05584.1"/>
    <property type="molecule type" value="Genomic_DNA"/>
</dbReference>
<evidence type="ECO:0000256" key="1">
    <source>
        <dbReference type="ARBA" id="ARBA00004123"/>
    </source>
</evidence>
<dbReference type="EnsemblMetazoa" id="HelroT77445">
    <property type="protein sequence ID" value="HelroP77445"/>
    <property type="gene ID" value="HelroG77445"/>
</dbReference>
<dbReference type="SUPFAM" id="SSF46689">
    <property type="entry name" value="Homeodomain-like"/>
    <property type="match status" value="1"/>
</dbReference>
<evidence type="ECO:0000313" key="12">
    <source>
        <dbReference type="Proteomes" id="UP000015101"/>
    </source>
</evidence>
<dbReference type="EMBL" id="AMQM01003824">
    <property type="status" value="NOT_ANNOTATED_CDS"/>
    <property type="molecule type" value="Genomic_DNA"/>
</dbReference>
<dbReference type="PROSITE" id="PS00027">
    <property type="entry name" value="HOMEOBOX_1"/>
    <property type="match status" value="1"/>
</dbReference>
<dbReference type="GO" id="GO:0005634">
    <property type="term" value="C:nucleus"/>
    <property type="evidence" value="ECO:0007669"/>
    <property type="project" value="UniProtKB-SubCell"/>
</dbReference>
<evidence type="ECO:0000256" key="7">
    <source>
        <dbReference type="PROSITE-ProRule" id="PRU00108"/>
    </source>
</evidence>
<reference evidence="10 12" key="2">
    <citation type="journal article" date="2013" name="Nature">
        <title>Insights into bilaterian evolution from three spiralian genomes.</title>
        <authorList>
            <person name="Simakov O."/>
            <person name="Marletaz F."/>
            <person name="Cho S.J."/>
            <person name="Edsinger-Gonzales E."/>
            <person name="Havlak P."/>
            <person name="Hellsten U."/>
            <person name="Kuo D.H."/>
            <person name="Larsson T."/>
            <person name="Lv J."/>
            <person name="Arendt D."/>
            <person name="Savage R."/>
            <person name="Osoegawa K."/>
            <person name="de Jong P."/>
            <person name="Grimwood J."/>
            <person name="Chapman J.A."/>
            <person name="Shapiro H."/>
            <person name="Aerts A."/>
            <person name="Otillar R.P."/>
            <person name="Terry A.Y."/>
            <person name="Boore J.L."/>
            <person name="Grigoriev I.V."/>
            <person name="Lindberg D.R."/>
            <person name="Seaver E.C."/>
            <person name="Weisblat D.A."/>
            <person name="Putnam N.H."/>
            <person name="Rokhsar D.S."/>
        </authorList>
    </citation>
    <scope>NUCLEOTIDE SEQUENCE</scope>
</reference>
<dbReference type="GO" id="GO:0000981">
    <property type="term" value="F:DNA-binding transcription factor activity, RNA polymerase II-specific"/>
    <property type="evidence" value="ECO:0007669"/>
    <property type="project" value="InterPro"/>
</dbReference>
<evidence type="ECO:0000256" key="3">
    <source>
        <dbReference type="ARBA" id="ARBA00023125"/>
    </source>
</evidence>
<dbReference type="AlphaFoldDB" id="T1G2X8"/>
<feature type="DNA-binding region" description="Homeobox" evidence="7">
    <location>
        <begin position="3"/>
        <end position="60"/>
    </location>
</feature>
<evidence type="ECO:0000256" key="8">
    <source>
        <dbReference type="RuleBase" id="RU000682"/>
    </source>
</evidence>
<gene>
    <name evidence="11" type="primary">20215426</name>
    <name evidence="10" type="ORF">HELRODRAFT_77445</name>
</gene>
<evidence type="ECO:0000256" key="4">
    <source>
        <dbReference type="ARBA" id="ARBA00023155"/>
    </source>
</evidence>
<keyword evidence="5 7" id="KW-0539">Nucleus</keyword>
<dbReference type="PRINTS" id="PR00024">
    <property type="entry name" value="HOMEOBOX"/>
</dbReference>
<dbReference type="HOGENOM" id="CLU_049543_10_0_1"/>
<dbReference type="CTD" id="20215426"/>
<dbReference type="PANTHER" id="PTHR46294:SF4">
    <property type="entry name" value="SEGMENTATION PROTEIN EVEN-SKIPPED"/>
    <property type="match status" value="1"/>
</dbReference>
<reference evidence="11" key="3">
    <citation type="submission" date="2015-06" db="UniProtKB">
        <authorList>
            <consortium name="EnsemblMetazoa"/>
        </authorList>
    </citation>
    <scope>IDENTIFICATION</scope>
</reference>
<dbReference type="SMART" id="SM00389">
    <property type="entry name" value="HOX"/>
    <property type="match status" value="1"/>
</dbReference>
<accession>T1G2X8</accession>
<evidence type="ECO:0000313" key="10">
    <source>
        <dbReference type="EMBL" id="ESO05584.1"/>
    </source>
</evidence>
<evidence type="ECO:0000259" key="9">
    <source>
        <dbReference type="PROSITE" id="PS50071"/>
    </source>
</evidence>